<comment type="similarity">
    <text evidence="1">Belongs to the Glu/Leu/Phe/Val dehydrogenases family.</text>
</comment>
<accession>A0A3R7IN90</accession>
<keyword evidence="2" id="KW-0560">Oxidoreductase</keyword>
<dbReference type="EMBL" id="JPWU03000268">
    <property type="protein sequence ID" value="KAG2520925.1"/>
    <property type="molecule type" value="Genomic_DNA"/>
</dbReference>
<evidence type="ECO:0000313" key="7">
    <source>
        <dbReference type="EMBL" id="RLN38427.1"/>
    </source>
</evidence>
<reference evidence="5" key="3">
    <citation type="submission" date="2020-06" db="EMBL/GenBank/DDBJ databases">
        <authorList>
            <person name="Studholme D.J."/>
        </authorList>
    </citation>
    <scope>NUCLEOTIDE SEQUENCE</scope>
    <source>
        <strain evidence="5">NZFS 2646</strain>
        <strain evidence="6">NZFS 3630</strain>
    </source>
</reference>
<dbReference type="Proteomes" id="UP000785171">
    <property type="component" value="Unassembled WGS sequence"/>
</dbReference>
<reference evidence="5" key="1">
    <citation type="journal article" date="2015" name="Genom Data">
        <title>Genome sequences of six Phytophthora species associated with forests in New Zealand.</title>
        <authorList>
            <person name="Studholme D.J."/>
            <person name="McDougal R.L."/>
            <person name="Sambles C."/>
            <person name="Hansen E."/>
            <person name="Hardy G."/>
            <person name="Grant M."/>
            <person name="Ganley R.J."/>
            <person name="Williams N.M."/>
        </authorList>
    </citation>
    <scope>NUCLEOTIDE SEQUENCE</scope>
    <source>
        <strain evidence="5">NZFS 2646</strain>
        <strain evidence="6">NZFS 3630</strain>
    </source>
</reference>
<dbReference type="Proteomes" id="UP000285883">
    <property type="component" value="Unassembled WGS sequence"/>
</dbReference>
<organism evidence="7 10">
    <name type="scientific">Phytophthora kernoviae</name>
    <dbReference type="NCBI Taxonomy" id="325452"/>
    <lineage>
        <taxon>Eukaryota</taxon>
        <taxon>Sar</taxon>
        <taxon>Stramenopiles</taxon>
        <taxon>Oomycota</taxon>
        <taxon>Peronosporomycetes</taxon>
        <taxon>Peronosporales</taxon>
        <taxon>Peronosporaceae</taxon>
        <taxon>Phytophthora</taxon>
    </lineage>
</organism>
<dbReference type="EMBL" id="MBDN02000299">
    <property type="protein sequence ID" value="RLN76684.1"/>
    <property type="molecule type" value="Genomic_DNA"/>
</dbReference>
<dbReference type="EMBL" id="JPWV03000261">
    <property type="protein sequence ID" value="KAG2519806.1"/>
    <property type="molecule type" value="Genomic_DNA"/>
</dbReference>
<dbReference type="SMART" id="SM00839">
    <property type="entry name" value="ELFV_dehydrog"/>
    <property type="match status" value="1"/>
</dbReference>
<dbReference type="Pfam" id="PF00208">
    <property type="entry name" value="ELFV_dehydrog"/>
    <property type="match status" value="1"/>
</dbReference>
<dbReference type="Gene3D" id="3.40.50.720">
    <property type="entry name" value="NAD(P)-binding Rossmann-like Domain"/>
    <property type="match status" value="1"/>
</dbReference>
<dbReference type="InterPro" id="IPR055480">
    <property type="entry name" value="NAD-GDH_N"/>
</dbReference>
<dbReference type="GO" id="GO:0004352">
    <property type="term" value="F:glutamate dehydrogenase (NAD+) activity"/>
    <property type="evidence" value="ECO:0007669"/>
    <property type="project" value="TreeGrafter"/>
</dbReference>
<evidence type="ECO:0000313" key="6">
    <source>
        <dbReference type="EMBL" id="KAG2520925.1"/>
    </source>
</evidence>
<protein>
    <recommendedName>
        <fullName evidence="4">Glutamate/phenylalanine/leucine/valine/L-tryptophan dehydrogenase C-terminal domain-containing protein</fullName>
    </recommendedName>
</protein>
<dbReference type="STRING" id="325452.A0A3R7IN90"/>
<dbReference type="SUPFAM" id="SSF53223">
    <property type="entry name" value="Aminoacid dehydrogenase-like, N-terminal domain"/>
    <property type="match status" value="1"/>
</dbReference>
<evidence type="ECO:0000313" key="10">
    <source>
        <dbReference type="Proteomes" id="UP000285883"/>
    </source>
</evidence>
<evidence type="ECO:0000313" key="8">
    <source>
        <dbReference type="EMBL" id="RLN76684.1"/>
    </source>
</evidence>
<evidence type="ECO:0000259" key="4">
    <source>
        <dbReference type="SMART" id="SM00839"/>
    </source>
</evidence>
<proteinExistence type="inferred from homology"/>
<dbReference type="AlphaFoldDB" id="A0A3R7IN90"/>
<dbReference type="SUPFAM" id="SSF51735">
    <property type="entry name" value="NAD(P)-binding Rossmann-fold domains"/>
    <property type="match status" value="1"/>
</dbReference>
<keyword evidence="9" id="KW-1185">Reference proteome</keyword>
<dbReference type="PANTHER" id="PTHR11606:SF24">
    <property type="entry name" value="NAD-SPECIFIC GLUTAMATE DEHYDROGENASE"/>
    <property type="match status" value="1"/>
</dbReference>
<dbReference type="Proteomes" id="UP000285624">
    <property type="component" value="Unassembled WGS sequence"/>
</dbReference>
<gene>
    <name evidence="7" type="ORF">BBI17_007311</name>
    <name evidence="8" type="ORF">BBO99_00007353</name>
    <name evidence="5" type="ORF">JM16_006837</name>
    <name evidence="6" type="ORF">JM18_006851</name>
</gene>
<comment type="caution">
    <text evidence="7">The sequence shown here is derived from an EMBL/GenBank/DDBJ whole genome shotgun (WGS) entry which is preliminary data.</text>
</comment>
<dbReference type="InterPro" id="IPR006096">
    <property type="entry name" value="Glu/Leu/Phe/Val/Trp_DH_C"/>
</dbReference>
<evidence type="ECO:0000313" key="5">
    <source>
        <dbReference type="EMBL" id="KAG2519806.1"/>
    </source>
</evidence>
<reference evidence="9 10" key="2">
    <citation type="submission" date="2018-07" db="EMBL/GenBank/DDBJ databases">
        <title>Genome sequencing of oomycete isolates from Chile give support for New Zealand origin for Phytophthora kernoviae and make available the first Nothophytophthora sp. genome.</title>
        <authorList>
            <person name="Studholme D.J."/>
            <person name="Sanfuentes E."/>
            <person name="Panda P."/>
            <person name="Hill R."/>
            <person name="Sambles C."/>
            <person name="Grant M."/>
            <person name="Williams N.M."/>
            <person name="Mcdougal R.L."/>
        </authorList>
    </citation>
    <scope>NUCLEOTIDE SEQUENCE [LARGE SCALE GENOMIC DNA]</scope>
    <source>
        <strain evidence="7">Chile2</strain>
        <strain evidence="8">Chile4</strain>
    </source>
</reference>
<evidence type="ECO:0000256" key="2">
    <source>
        <dbReference type="ARBA" id="ARBA00023002"/>
    </source>
</evidence>
<dbReference type="InterPro" id="IPR046346">
    <property type="entry name" value="Aminoacid_DH-like_N_sf"/>
</dbReference>
<dbReference type="Proteomes" id="UP000792063">
    <property type="component" value="Unassembled WGS sequence"/>
</dbReference>
<feature type="domain" description="Glutamate/phenylalanine/leucine/valine/L-tryptophan dehydrogenase C-terminal" evidence="4">
    <location>
        <begin position="662"/>
        <end position="930"/>
    </location>
</feature>
<dbReference type="PANTHER" id="PTHR11606">
    <property type="entry name" value="GLUTAMATE DEHYDROGENASE"/>
    <property type="match status" value="1"/>
</dbReference>
<dbReference type="GO" id="GO:0006538">
    <property type="term" value="P:L-glutamate catabolic process"/>
    <property type="evidence" value="ECO:0007669"/>
    <property type="project" value="TreeGrafter"/>
</dbReference>
<dbReference type="InterPro" id="IPR036291">
    <property type="entry name" value="NAD(P)-bd_dom_sf"/>
</dbReference>
<sequence>MSQEDSPRVRMRHSRSMDMGVARQINFDAQKEEVKTLIHQSKVFNDATIQSEVEWFYGPLGVHDFYFCGQSPVVIAQHIQSLLAAKLMSQAKNTPMDVKLEQEGENGAFFSVLSNVVGSATDEASRRAAHYDSGITETEVLERRLEKQYLSGSSGVIGDGVMTGYQYLEKAEALKKRTYRMQCYRSSGVLDPVTVPYHVRMYFLQEPDYVDPAAGENEMDINKVGDKVFLERAGTRLKQVYQECIIKAMAQMTPAFHTEIWSESDGTKMARIAIAYRSGSTHSYFSSVADVYRQHGLFSQRKYAEFFANGIVIYGFYLQMLENPTQGKGTFEDRLAAVVNDASMHFTLPRTSLTPMLTNGLLTPQQIAYAYAAWKFTFHFMHRLPESFALVSKSLRDRDPSAFARLEQLRSSMKLNTFTESQILDHILSSADIVKILYGEFEALHAPGQKTTVDTDATLSTLRKSIVAEQALQIFSLFHVFNKHIKKTNFFANDKAALAFRLDGGFLSKTEFPDEPFAVIYVIGSEFRGFHVRFLDVARGGIRMIRSSHAQVYLNNASSLFDECYGLASTQHRKNKDIPEGGSKGVVLLNEVHQDKADVAFRKYIDALLDIMLMKEGEEDILFLGPDEGTAHLMDWASSHAKQRGYSYWKAITTGKSASRGGIPHDVYGMTTHSVREYVLGIQRKLELKAPITKVQTGGPDGDLGSNEIKMSPQEQTVAIVDGSGVLYDPKGINRQDLMALAESRSPISGFDASKLSSEGYSVLVSHNDVTLPSGEVVENGTEFRNFYHLRPNLTADFFVPCGGRPAAVNLNNVEQFMYREDGRTLRFKYIVEGANLFFTQDARQRLEDAGVILFKDASANKGGVTSSSLEVLAALSLSDEDFAEHMQVDEATGKRPAFYAAYVSEVQKRIDLNAQREFECIWREHERTGTYYSVLTNQLSERITDLSAKVQHSALWENKALREKIFADGFPEMLLSRTSKEDLVSRLPESYTRAFFASQLASRFIYSVGLGAPEFSFYEFVQELVGGNHVPSGQIASLVVGGDWNWMLRGDSTED</sequence>
<name>A0A3R7IN90_9STRA</name>
<evidence type="ECO:0000313" key="9">
    <source>
        <dbReference type="Proteomes" id="UP000285624"/>
    </source>
</evidence>
<evidence type="ECO:0000256" key="3">
    <source>
        <dbReference type="ARBA" id="ARBA00023027"/>
    </source>
</evidence>
<dbReference type="EMBL" id="MAYM02000424">
    <property type="protein sequence ID" value="RLN38427.1"/>
    <property type="molecule type" value="Genomic_DNA"/>
</dbReference>
<dbReference type="GO" id="GO:0005739">
    <property type="term" value="C:mitochondrion"/>
    <property type="evidence" value="ECO:0007669"/>
    <property type="project" value="TreeGrafter"/>
</dbReference>
<dbReference type="Pfam" id="PF23147">
    <property type="entry name" value="GDH2_N"/>
    <property type="match status" value="1"/>
</dbReference>
<evidence type="ECO:0000256" key="1">
    <source>
        <dbReference type="ARBA" id="ARBA00006382"/>
    </source>
</evidence>
<dbReference type="Pfam" id="PF23152">
    <property type="entry name" value="GDH_2nd"/>
    <property type="match status" value="1"/>
</dbReference>
<keyword evidence="3" id="KW-0520">NAD</keyword>
<dbReference type="InterPro" id="IPR056365">
    <property type="entry name" value="NAD-GDH_2nd"/>
</dbReference>